<proteinExistence type="predicted"/>
<keyword evidence="2" id="KW-1185">Reference proteome</keyword>
<reference evidence="1 2" key="1">
    <citation type="journal article" date="2019" name="Emerg. Microbes Infect.">
        <title>Comprehensive subspecies identification of 175 nontuberculous mycobacteria species based on 7547 genomic profiles.</title>
        <authorList>
            <person name="Matsumoto Y."/>
            <person name="Kinjo T."/>
            <person name="Motooka D."/>
            <person name="Nabeya D."/>
            <person name="Jung N."/>
            <person name="Uechi K."/>
            <person name="Horii T."/>
            <person name="Iida T."/>
            <person name="Fujita J."/>
            <person name="Nakamura S."/>
        </authorList>
    </citation>
    <scope>NUCLEOTIDE SEQUENCE [LARGE SCALE GENOMIC DNA]</scope>
    <source>
        <strain evidence="1 2">JCM 30395</strain>
    </source>
</reference>
<dbReference type="AlphaFoldDB" id="A0A7I7SWZ2"/>
<protein>
    <submittedName>
        <fullName evidence="1">Uncharacterized protein</fullName>
    </submittedName>
</protein>
<evidence type="ECO:0000313" key="1">
    <source>
        <dbReference type="EMBL" id="BBY60316.1"/>
    </source>
</evidence>
<accession>A0A7I7SWZ2</accession>
<name>A0A7I7SWZ2_9MYCO</name>
<evidence type="ECO:0000313" key="2">
    <source>
        <dbReference type="Proteomes" id="UP000466445"/>
    </source>
</evidence>
<dbReference type="KEGG" id="msar:MSAR_34520"/>
<sequence>MTEDHSPATTDDHQAALDLIRLHRPLTADELASEQTQRLIGLDLIVVNDDGWPARKFGPTWGR</sequence>
<dbReference type="Proteomes" id="UP000466445">
    <property type="component" value="Chromosome"/>
</dbReference>
<gene>
    <name evidence="1" type="ORF">MSAR_34520</name>
</gene>
<dbReference type="EMBL" id="AP022595">
    <property type="protein sequence ID" value="BBY60316.1"/>
    <property type="molecule type" value="Genomic_DNA"/>
</dbReference>
<organism evidence="1 2">
    <name type="scientific">Mycolicibacterium sarraceniae</name>
    <dbReference type="NCBI Taxonomy" id="1534348"/>
    <lineage>
        <taxon>Bacteria</taxon>
        <taxon>Bacillati</taxon>
        <taxon>Actinomycetota</taxon>
        <taxon>Actinomycetes</taxon>
        <taxon>Mycobacteriales</taxon>
        <taxon>Mycobacteriaceae</taxon>
        <taxon>Mycolicibacterium</taxon>
    </lineage>
</organism>